<organism evidence="3">
    <name type="scientific">Anopheles coluzzii</name>
    <name type="common">African malaria mosquito</name>
    <dbReference type="NCBI Taxonomy" id="1518534"/>
    <lineage>
        <taxon>Eukaryota</taxon>
        <taxon>Metazoa</taxon>
        <taxon>Ecdysozoa</taxon>
        <taxon>Arthropoda</taxon>
        <taxon>Hexapoda</taxon>
        <taxon>Insecta</taxon>
        <taxon>Pterygota</taxon>
        <taxon>Neoptera</taxon>
        <taxon>Endopterygota</taxon>
        <taxon>Diptera</taxon>
        <taxon>Nematocera</taxon>
        <taxon>Culicoidea</taxon>
        <taxon>Culicidae</taxon>
        <taxon>Anophelinae</taxon>
        <taxon>Anopheles</taxon>
    </lineage>
</organism>
<accession>A0A8W7PDR2</accession>
<feature type="region of interest" description="Disordered" evidence="1">
    <location>
        <begin position="150"/>
        <end position="170"/>
    </location>
</feature>
<keyword evidence="2" id="KW-0732">Signal</keyword>
<dbReference type="AlphaFoldDB" id="A0A8W7PDR2"/>
<protein>
    <submittedName>
        <fullName evidence="3">Uncharacterized protein</fullName>
    </submittedName>
</protein>
<evidence type="ECO:0000313" key="3">
    <source>
        <dbReference type="EnsemblMetazoa" id="ACOM029439-PA.1"/>
    </source>
</evidence>
<feature type="chain" id="PRO_5036460453" evidence="2">
    <location>
        <begin position="20"/>
        <end position="232"/>
    </location>
</feature>
<dbReference type="EnsemblMetazoa" id="ACOM029439-RA">
    <property type="protein sequence ID" value="ACOM029439-PA.1"/>
    <property type="gene ID" value="ACOM029439"/>
</dbReference>
<feature type="region of interest" description="Disordered" evidence="1">
    <location>
        <begin position="21"/>
        <end position="73"/>
    </location>
</feature>
<evidence type="ECO:0000256" key="1">
    <source>
        <dbReference type="SAM" id="MobiDB-lite"/>
    </source>
</evidence>
<feature type="signal peptide" evidence="2">
    <location>
        <begin position="1"/>
        <end position="19"/>
    </location>
</feature>
<reference evidence="3" key="1">
    <citation type="submission" date="2022-08" db="UniProtKB">
        <authorList>
            <consortium name="EnsemblMetazoa"/>
        </authorList>
    </citation>
    <scope>IDENTIFICATION</scope>
</reference>
<name>A0A8W7PDR2_ANOCL</name>
<evidence type="ECO:0000256" key="2">
    <source>
        <dbReference type="SAM" id="SignalP"/>
    </source>
</evidence>
<dbReference type="Proteomes" id="UP000075882">
    <property type="component" value="Unassembled WGS sequence"/>
</dbReference>
<dbReference type="VEuPathDB" id="VectorBase:ACON2_035173"/>
<proteinExistence type="predicted"/>
<sequence>MSRPFVLLVLACLTNVCVSEVPGDAMPRPSTDDDDRPNYMAFNENAFNDNDLSPSPTPSPSDASRLMGDGATGHGAGDGLARGLYGWSGAMPQWRLSPELLDGLRAALEVENDLFMPHNEQIELGRTDLTGEEDSNGQYGIDGGRYLPKRVPTGFTGMRGRRVPSGFNGMRGKKSFDTSLDERWSLDDLNTGSMAKEYPNFLVLDPALGPSMHLNAAPPKRVPNGFMGLRGK</sequence>